<accession>A0A378PG80</accession>
<keyword evidence="1" id="KW-0812">Transmembrane</keyword>
<dbReference type="AlphaFoldDB" id="A0A378PG80"/>
<proteinExistence type="predicted"/>
<evidence type="ECO:0000256" key="1">
    <source>
        <dbReference type="SAM" id="Phobius"/>
    </source>
</evidence>
<dbReference type="RefSeq" id="WP_003759262.1">
    <property type="nucleotide sequence ID" value="NC_014496.1"/>
</dbReference>
<evidence type="ECO:0000313" key="2">
    <source>
        <dbReference type="EMBL" id="STY85527.1"/>
    </source>
</evidence>
<reference evidence="2 3" key="1">
    <citation type="submission" date="2018-06" db="EMBL/GenBank/DDBJ databases">
        <authorList>
            <consortium name="Pathogen Informatics"/>
            <person name="Doyle S."/>
        </authorList>
    </citation>
    <scope>NUCLEOTIDE SEQUENCE [LARGE SCALE GENOMIC DNA]</scope>
    <source>
        <strain evidence="3">NCTC 10815</strain>
    </source>
</reference>
<feature type="transmembrane region" description="Helical" evidence="1">
    <location>
        <begin position="45"/>
        <end position="65"/>
    </location>
</feature>
<protein>
    <submittedName>
        <fullName evidence="2">Uncharacterized protein</fullName>
    </submittedName>
</protein>
<name>A0A378PG80_LISGR</name>
<feature type="transmembrane region" description="Helical" evidence="1">
    <location>
        <begin position="77"/>
        <end position="95"/>
    </location>
</feature>
<gene>
    <name evidence="2" type="ORF">NCTC10815_03087</name>
</gene>
<organism evidence="2 3">
    <name type="scientific">Listeria grayi</name>
    <name type="common">Listeria murrayi</name>
    <dbReference type="NCBI Taxonomy" id="1641"/>
    <lineage>
        <taxon>Bacteria</taxon>
        <taxon>Bacillati</taxon>
        <taxon>Bacillota</taxon>
        <taxon>Bacilli</taxon>
        <taxon>Bacillales</taxon>
        <taxon>Listeriaceae</taxon>
        <taxon>Listeria</taxon>
    </lineage>
</organism>
<evidence type="ECO:0000313" key="3">
    <source>
        <dbReference type="Proteomes" id="UP000254879"/>
    </source>
</evidence>
<sequence>MDEKESTLIQVFIGVISGMVLLSFVWLMSFLLPDGNFNIFGHQKIQMIGFIVTILGFIHLTYIIWIAIFHIAGRKKILVYCVVMTLLFFGCSQLIMSQGYIGGVVIGCIVGVFIAGTAGLKGLDR</sequence>
<keyword evidence="1" id="KW-0472">Membrane</keyword>
<feature type="transmembrane region" description="Helical" evidence="1">
    <location>
        <begin position="101"/>
        <end position="120"/>
    </location>
</feature>
<dbReference type="Proteomes" id="UP000254879">
    <property type="component" value="Unassembled WGS sequence"/>
</dbReference>
<dbReference type="EMBL" id="UGPG01000002">
    <property type="protein sequence ID" value="STY85527.1"/>
    <property type="molecule type" value="Genomic_DNA"/>
</dbReference>
<feature type="transmembrane region" description="Helical" evidence="1">
    <location>
        <begin position="12"/>
        <end position="33"/>
    </location>
</feature>
<keyword evidence="1" id="KW-1133">Transmembrane helix</keyword>